<sequence>MSNREELKELFIEIRCQINLYLNSASRLDFYKTGLDSTYNYLMDILKISIPSLEKILSLSNDLENFESCNIAIDSLVVIRKKITNEVLSEPKNHLFFSLKKMHLVAENLEKIIQNLESLFYEEKA</sequence>
<name>N8NYC3_9GAMM</name>
<dbReference type="Proteomes" id="UP000013086">
    <property type="component" value="Unassembled WGS sequence"/>
</dbReference>
<reference evidence="1 2" key="1">
    <citation type="submission" date="2013-02" db="EMBL/GenBank/DDBJ databases">
        <title>The Genome Sequence of Acinetobacter sp. ANC 3994.</title>
        <authorList>
            <consortium name="The Broad Institute Genome Sequencing Platform"/>
            <consortium name="The Broad Institute Genome Sequencing Center for Infectious Disease"/>
            <person name="Cerqueira G."/>
            <person name="Feldgarden M."/>
            <person name="Courvalin P."/>
            <person name="Perichon B."/>
            <person name="Grillot-Courvalin C."/>
            <person name="Clermont D."/>
            <person name="Rocha E."/>
            <person name="Yoon E.-J."/>
            <person name="Nemec A."/>
            <person name="Walker B."/>
            <person name="Young S.K."/>
            <person name="Zeng Q."/>
            <person name="Gargeya S."/>
            <person name="Fitzgerald M."/>
            <person name="Haas B."/>
            <person name="Abouelleil A."/>
            <person name="Alvarado L."/>
            <person name="Arachchi H.M."/>
            <person name="Berlin A.M."/>
            <person name="Chapman S.B."/>
            <person name="Dewar J."/>
            <person name="Goldberg J."/>
            <person name="Griggs A."/>
            <person name="Gujja S."/>
            <person name="Hansen M."/>
            <person name="Howarth C."/>
            <person name="Imamovic A."/>
            <person name="Larimer J."/>
            <person name="McCowan C."/>
            <person name="Murphy C."/>
            <person name="Neiman D."/>
            <person name="Pearson M."/>
            <person name="Priest M."/>
            <person name="Roberts A."/>
            <person name="Saif S."/>
            <person name="Shea T."/>
            <person name="Sisk P."/>
            <person name="Sykes S."/>
            <person name="Wortman J."/>
            <person name="Nusbaum C."/>
            <person name="Birren B."/>
        </authorList>
    </citation>
    <scope>NUCLEOTIDE SEQUENCE [LARGE SCALE GENOMIC DNA]</scope>
    <source>
        <strain evidence="1 2">ANC 3994</strain>
    </source>
</reference>
<dbReference type="HOGENOM" id="CLU_1987792_0_0_6"/>
<dbReference type="AlphaFoldDB" id="N8NYC3"/>
<evidence type="ECO:0000313" key="2">
    <source>
        <dbReference type="Proteomes" id="UP000013086"/>
    </source>
</evidence>
<dbReference type="RefSeq" id="WP_004648476.1">
    <property type="nucleotide sequence ID" value="NZ_KB849164.1"/>
</dbReference>
<dbReference type="EMBL" id="APOH01000015">
    <property type="protein sequence ID" value="ENU19155.1"/>
    <property type="molecule type" value="Genomic_DNA"/>
</dbReference>
<gene>
    <name evidence="1" type="ORF">F994_02011</name>
</gene>
<comment type="caution">
    <text evidence="1">The sequence shown here is derived from an EMBL/GenBank/DDBJ whole genome shotgun (WGS) entry which is preliminary data.</text>
</comment>
<evidence type="ECO:0000313" key="1">
    <source>
        <dbReference type="EMBL" id="ENU19155.1"/>
    </source>
</evidence>
<accession>N8NYC3</accession>
<proteinExistence type="predicted"/>
<dbReference type="PATRIC" id="fig|1217715.3.peg.1961"/>
<protein>
    <submittedName>
        <fullName evidence="1">Uncharacterized protein</fullName>
    </submittedName>
</protein>
<organism evidence="1 2">
    <name type="scientific">Acinetobacter bohemicus ANC 3994</name>
    <dbReference type="NCBI Taxonomy" id="1217715"/>
    <lineage>
        <taxon>Bacteria</taxon>
        <taxon>Pseudomonadati</taxon>
        <taxon>Pseudomonadota</taxon>
        <taxon>Gammaproteobacteria</taxon>
        <taxon>Moraxellales</taxon>
        <taxon>Moraxellaceae</taxon>
        <taxon>Acinetobacter</taxon>
    </lineage>
</organism>